<accession>A0ABR9KQE5</accession>
<reference evidence="1 2" key="1">
    <citation type="submission" date="2020-10" db="EMBL/GenBank/DDBJ databases">
        <title>Sequencing the genomes of 1000 actinobacteria strains.</title>
        <authorList>
            <person name="Klenk H.-P."/>
        </authorList>
    </citation>
    <scope>NUCLEOTIDE SEQUENCE [LARGE SCALE GENOMIC DNA]</scope>
    <source>
        <strain evidence="1 2">DSM 43748</strain>
    </source>
</reference>
<keyword evidence="2" id="KW-1185">Reference proteome</keyword>
<organism evidence="1 2">
    <name type="scientific">Nonomuraea africana</name>
    <dbReference type="NCBI Taxonomy" id="46171"/>
    <lineage>
        <taxon>Bacteria</taxon>
        <taxon>Bacillati</taxon>
        <taxon>Actinomycetota</taxon>
        <taxon>Actinomycetes</taxon>
        <taxon>Streptosporangiales</taxon>
        <taxon>Streptosporangiaceae</taxon>
        <taxon>Nonomuraea</taxon>
    </lineage>
</organism>
<proteinExistence type="predicted"/>
<dbReference type="EMBL" id="JADBEF010000001">
    <property type="protein sequence ID" value="MBE1564247.1"/>
    <property type="molecule type" value="Genomic_DNA"/>
</dbReference>
<gene>
    <name evidence="1" type="ORF">H4W81_007026</name>
</gene>
<evidence type="ECO:0000313" key="1">
    <source>
        <dbReference type="EMBL" id="MBE1564247.1"/>
    </source>
</evidence>
<comment type="caution">
    <text evidence="1">The sequence shown here is derived from an EMBL/GenBank/DDBJ whole genome shotgun (WGS) entry which is preliminary data.</text>
</comment>
<dbReference type="Proteomes" id="UP000661607">
    <property type="component" value="Unassembled WGS sequence"/>
</dbReference>
<protein>
    <submittedName>
        <fullName evidence="1">Uncharacterized protein</fullName>
    </submittedName>
</protein>
<name>A0ABR9KQE5_9ACTN</name>
<sequence length="30" mass="3179">MAGALTLAVLVWGWSRRWSGECSTPGVAES</sequence>
<evidence type="ECO:0000313" key="2">
    <source>
        <dbReference type="Proteomes" id="UP000661607"/>
    </source>
</evidence>